<dbReference type="SUPFAM" id="SSF53335">
    <property type="entry name" value="S-adenosyl-L-methionine-dependent methyltransferases"/>
    <property type="match status" value="1"/>
</dbReference>
<feature type="domain" description="O-methyltransferase dimerisation" evidence="12">
    <location>
        <begin position="634"/>
        <end position="707"/>
    </location>
</feature>
<evidence type="ECO:0000256" key="7">
    <source>
        <dbReference type="ARBA" id="ARBA00022737"/>
    </source>
</evidence>
<name>A0ABQ0M3H6_MYCCL</name>
<evidence type="ECO:0008006" key="15">
    <source>
        <dbReference type="Google" id="ProtNLM"/>
    </source>
</evidence>
<reference evidence="13" key="1">
    <citation type="submission" date="2014-09" db="EMBL/GenBank/DDBJ databases">
        <title>Genome sequence of the luminous mushroom Mycena chlorophos for searching fungal bioluminescence genes.</title>
        <authorList>
            <person name="Tanaka Y."/>
            <person name="Kasuga D."/>
            <person name="Oba Y."/>
            <person name="Hase S."/>
            <person name="Sato K."/>
            <person name="Oba Y."/>
            <person name="Sakakibara Y."/>
        </authorList>
    </citation>
    <scope>NUCLEOTIDE SEQUENCE</scope>
</reference>
<keyword evidence="8" id="KW-0539">Nucleus</keyword>
<dbReference type="PROSITE" id="PS51683">
    <property type="entry name" value="SAM_OMT_II"/>
    <property type="match status" value="1"/>
</dbReference>
<keyword evidence="5" id="KW-0808">Transferase</keyword>
<evidence type="ECO:0000256" key="10">
    <source>
        <dbReference type="SAM" id="MobiDB-lite"/>
    </source>
</evidence>
<keyword evidence="3" id="KW-0853">WD repeat</keyword>
<evidence type="ECO:0000256" key="4">
    <source>
        <dbReference type="ARBA" id="ARBA00022603"/>
    </source>
</evidence>
<dbReference type="PANTHER" id="PTHR18359">
    <property type="entry name" value="WD-REPEAT PROTEIN-RELATED"/>
    <property type="match status" value="1"/>
</dbReference>
<dbReference type="SMART" id="SM00320">
    <property type="entry name" value="WD40"/>
    <property type="match status" value="6"/>
</dbReference>
<keyword evidence="7" id="KW-0677">Repeat</keyword>
<dbReference type="SUPFAM" id="SSF46785">
    <property type="entry name" value="Winged helix' DNA-binding domain"/>
    <property type="match status" value="1"/>
</dbReference>
<dbReference type="InterPro" id="IPR045161">
    <property type="entry name" value="Utp18"/>
</dbReference>
<dbReference type="InterPro" id="IPR036390">
    <property type="entry name" value="WH_DNA-bd_sf"/>
</dbReference>
<keyword evidence="14" id="KW-1185">Reference proteome</keyword>
<dbReference type="Pfam" id="PF00891">
    <property type="entry name" value="Methyltransf_2"/>
    <property type="match status" value="1"/>
</dbReference>
<sequence length="1030" mass="111822">MAHPRKRQKTTAAKDDDELRLESLLFGTKYVPLKSMPAVPSTEMQNLTDADLFFVDDGAPGSPIDLSEPESSASDDDEDGGFPIKSRNAPAWVDQDDPPTVSLDSKRLRKLRDEPSETTLSGRQYESRLRRQYERIHPQPEWAKAAKARIRDADASGIDQLLSSTSGILASRSSKTTLSSGELAIERLRDANQASAGHGEVKCLAFHPSPSVPVLCVGSADRRIRLFNVDGHTSPLLHTLHIPTLPLLQSSATFHPSGNSLLLTGQRPFYFVYDLQRGEMQHKAGRGLWGSFDSSATVAAPRKRSRGRDHNNNNNGASAEGLEITSFDPRGEILAVAGRGGKIHLIDWKSGAGQVIDDLKCGAAVKSLWWGSDDGSLVALDNDSYVYVWDIGERRCVRKWKDEGGFRGSVRAMDGSSKGWLAIGSNTGLVNVYGSDCLSQAAFSAQPKLVKTLGHLTTAISTIRFNHDAQLMAVASREKKDALRLIHLPSLTAFSNWPTSSTPLGHVTAVDFSAQSEYLVVGNSKGKVLLYHSLAFDIKVSHGDLTRAMSSASPLPALLQLLTQSINTLSATYASAGHNLPSLDAPLVKDDPAEAFRLSNPDVVDATQRIVAAASQIIACVRDPTVGVIQGGHSYNLSACLRAASELNVPEILREAGEDGASAAAIASYSGTDPALVARILRLLATHQIFREVKPGVFANNRLSSALDKGKSPQELFDKPSERFSEAQSGPAAHVEFLGDEVFRCASVLSDTMREPESQRQLPLIRAWNLQPDSNLFAFLETSPARLGRFAMAMHGSVTSNTFKGGYPWAELAKPGERKVVVDVGAGIGAYVMGVAKEVLATGSGSGKVQFVVQDREKTVEKARKYWEERIPEYVEKGLVKFEAQDFFTPQPSRTTPVAVFVLRHVLHNWSESKSTLILQHLRAAASPDTQLLIIDRVVRPASAIESIDPDALKNIPGAAMDPAPAPLLPNWGLAAEANYHYDMAMHNLLGATERTVDGFVALLKRTGWRLERIYRGPQSSNLVARPIVD</sequence>
<dbReference type="Pfam" id="PF00400">
    <property type="entry name" value="WD40"/>
    <property type="match status" value="1"/>
</dbReference>
<comment type="similarity">
    <text evidence="9">Belongs to the WD repeat UTP18 family.</text>
</comment>
<protein>
    <recommendedName>
        <fullName evidence="15">O-methyltransferase domain-containing protein</fullName>
    </recommendedName>
</protein>
<gene>
    <name evidence="13" type="ORF">MCHLO_14379</name>
</gene>
<dbReference type="InterPro" id="IPR001077">
    <property type="entry name" value="COMT_C"/>
</dbReference>
<dbReference type="InterPro" id="IPR015943">
    <property type="entry name" value="WD40/YVTN_repeat-like_dom_sf"/>
</dbReference>
<dbReference type="Pfam" id="PF08100">
    <property type="entry name" value="Dimerisation"/>
    <property type="match status" value="1"/>
</dbReference>
<dbReference type="InterPro" id="IPR012967">
    <property type="entry name" value="COMT_dimerisation"/>
</dbReference>
<dbReference type="Gene3D" id="2.130.10.10">
    <property type="entry name" value="YVTN repeat-like/Quinoprotein amine dehydrogenase"/>
    <property type="match status" value="1"/>
</dbReference>
<proteinExistence type="inferred from homology"/>
<dbReference type="InterPro" id="IPR029063">
    <property type="entry name" value="SAM-dependent_MTases_sf"/>
</dbReference>
<keyword evidence="4" id="KW-0489">Methyltransferase</keyword>
<evidence type="ECO:0000313" key="14">
    <source>
        <dbReference type="Proteomes" id="UP000815677"/>
    </source>
</evidence>
<evidence type="ECO:0000259" key="11">
    <source>
        <dbReference type="Pfam" id="PF00891"/>
    </source>
</evidence>
<evidence type="ECO:0000256" key="6">
    <source>
        <dbReference type="ARBA" id="ARBA00022691"/>
    </source>
</evidence>
<evidence type="ECO:0000313" key="13">
    <source>
        <dbReference type="EMBL" id="GAT57886.1"/>
    </source>
</evidence>
<keyword evidence="2" id="KW-0698">rRNA processing</keyword>
<feature type="region of interest" description="Disordered" evidence="10">
    <location>
        <begin position="53"/>
        <end position="102"/>
    </location>
</feature>
<dbReference type="PANTHER" id="PTHR18359:SF0">
    <property type="entry name" value="U3 SMALL NUCLEOLAR RNA-ASSOCIATED PROTEIN 18 HOMOLOG"/>
    <property type="match status" value="1"/>
</dbReference>
<comment type="subcellular location">
    <subcellularLocation>
        <location evidence="1">Nucleus</location>
        <location evidence="1">Nucleolus</location>
    </subcellularLocation>
</comment>
<accession>A0ABQ0M3H6</accession>
<evidence type="ECO:0000259" key="12">
    <source>
        <dbReference type="Pfam" id="PF08100"/>
    </source>
</evidence>
<dbReference type="InterPro" id="IPR036322">
    <property type="entry name" value="WD40_repeat_dom_sf"/>
</dbReference>
<dbReference type="Gene3D" id="3.40.50.150">
    <property type="entry name" value="Vaccinia Virus protein VP39"/>
    <property type="match status" value="1"/>
</dbReference>
<dbReference type="InterPro" id="IPR016461">
    <property type="entry name" value="COMT-like"/>
</dbReference>
<dbReference type="InterPro" id="IPR001680">
    <property type="entry name" value="WD40_rpt"/>
</dbReference>
<evidence type="ECO:0000256" key="5">
    <source>
        <dbReference type="ARBA" id="ARBA00022679"/>
    </source>
</evidence>
<keyword evidence="6" id="KW-0949">S-adenosyl-L-methionine</keyword>
<evidence type="ECO:0000256" key="2">
    <source>
        <dbReference type="ARBA" id="ARBA00022552"/>
    </source>
</evidence>
<feature type="region of interest" description="Disordered" evidence="10">
    <location>
        <begin position="299"/>
        <end position="321"/>
    </location>
</feature>
<evidence type="ECO:0000256" key="8">
    <source>
        <dbReference type="ARBA" id="ARBA00023242"/>
    </source>
</evidence>
<dbReference type="EMBL" id="DF849506">
    <property type="protein sequence ID" value="GAT57886.1"/>
    <property type="molecule type" value="Genomic_DNA"/>
</dbReference>
<evidence type="ECO:0000256" key="3">
    <source>
        <dbReference type="ARBA" id="ARBA00022574"/>
    </source>
</evidence>
<dbReference type="InterPro" id="IPR036388">
    <property type="entry name" value="WH-like_DNA-bd_sf"/>
</dbReference>
<dbReference type="Proteomes" id="UP000815677">
    <property type="component" value="Unassembled WGS sequence"/>
</dbReference>
<evidence type="ECO:0000256" key="9">
    <source>
        <dbReference type="ARBA" id="ARBA00025767"/>
    </source>
</evidence>
<dbReference type="Gene3D" id="1.10.10.10">
    <property type="entry name" value="Winged helix-like DNA-binding domain superfamily/Winged helix DNA-binding domain"/>
    <property type="match status" value="1"/>
</dbReference>
<dbReference type="SUPFAM" id="SSF50978">
    <property type="entry name" value="WD40 repeat-like"/>
    <property type="match status" value="1"/>
</dbReference>
<organism evidence="13 14">
    <name type="scientific">Mycena chlorophos</name>
    <name type="common">Agaric fungus</name>
    <name type="synonym">Agaricus chlorophos</name>
    <dbReference type="NCBI Taxonomy" id="658473"/>
    <lineage>
        <taxon>Eukaryota</taxon>
        <taxon>Fungi</taxon>
        <taxon>Dikarya</taxon>
        <taxon>Basidiomycota</taxon>
        <taxon>Agaricomycotina</taxon>
        <taxon>Agaricomycetes</taxon>
        <taxon>Agaricomycetidae</taxon>
        <taxon>Agaricales</taxon>
        <taxon>Marasmiineae</taxon>
        <taxon>Mycenaceae</taxon>
        <taxon>Mycena</taxon>
    </lineage>
</organism>
<evidence type="ECO:0000256" key="1">
    <source>
        <dbReference type="ARBA" id="ARBA00004604"/>
    </source>
</evidence>
<feature type="domain" description="O-methyltransferase C-terminal" evidence="11">
    <location>
        <begin position="820"/>
        <end position="940"/>
    </location>
</feature>